<keyword evidence="2" id="KW-1185">Reference proteome</keyword>
<organism evidence="1 2">
    <name type="scientific">Xiamenia xianingshaonis</name>
    <dbReference type="NCBI Taxonomy" id="2682776"/>
    <lineage>
        <taxon>Bacteria</taxon>
        <taxon>Bacillati</taxon>
        <taxon>Actinomycetota</taxon>
        <taxon>Coriobacteriia</taxon>
        <taxon>Eggerthellales</taxon>
        <taxon>Eggerthellaceae</taxon>
        <taxon>Xiamenia</taxon>
    </lineage>
</organism>
<dbReference type="Proteomes" id="UP000636394">
    <property type="component" value="Unassembled WGS sequence"/>
</dbReference>
<reference evidence="1 2" key="1">
    <citation type="submission" date="2019-11" db="EMBL/GenBank/DDBJ databases">
        <title>Eggerthellaceae novel genus isolated from the rectal contents of marmort.</title>
        <authorList>
            <person name="Zhang G."/>
        </authorList>
    </citation>
    <scope>NUCLEOTIDE SEQUENCE [LARGE SCALE GENOMIC DNA]</scope>
    <source>
        <strain evidence="2">zg-886</strain>
    </source>
</reference>
<name>A0ABX0IK99_9ACTN</name>
<proteinExistence type="predicted"/>
<protein>
    <submittedName>
        <fullName evidence="1">DUF3990 domain-containing protein</fullName>
    </submittedName>
</protein>
<evidence type="ECO:0000313" key="1">
    <source>
        <dbReference type="EMBL" id="NHM13558.1"/>
    </source>
</evidence>
<accession>A0ABX0IK99</accession>
<evidence type="ECO:0000313" key="2">
    <source>
        <dbReference type="Proteomes" id="UP000636394"/>
    </source>
</evidence>
<dbReference type="InterPro" id="IPR025051">
    <property type="entry name" value="DUF3990"/>
</dbReference>
<dbReference type="EMBL" id="WPCR01000002">
    <property type="protein sequence ID" value="NHM13558.1"/>
    <property type="molecule type" value="Genomic_DNA"/>
</dbReference>
<gene>
    <name evidence="1" type="ORF">GMI68_02020</name>
</gene>
<dbReference type="Pfam" id="PF13151">
    <property type="entry name" value="DUF3990"/>
    <property type="match status" value="1"/>
</dbReference>
<dbReference type="RefSeq" id="WP_166338499.1">
    <property type="nucleotide sequence ID" value="NZ_WPCR01000002.1"/>
</dbReference>
<comment type="caution">
    <text evidence="1">The sequence shown here is derived from an EMBL/GenBank/DDBJ whole genome shotgun (WGS) entry which is preliminary data.</text>
</comment>
<sequence length="50" mass="5804">MDKLMLYHGTDCLFECIDLNASKDKRDFGRGFYTTTISAQAESWAHNMRN</sequence>